<dbReference type="AlphaFoldDB" id="A0A7M4D8W9"/>
<dbReference type="OrthoDB" id="1093321at2"/>
<dbReference type="EMBL" id="WOTW01000039">
    <property type="protein sequence ID" value="MUP39098.1"/>
    <property type="molecule type" value="Genomic_DNA"/>
</dbReference>
<evidence type="ECO:0000313" key="3">
    <source>
        <dbReference type="Proteomes" id="UP000285951"/>
    </source>
</evidence>
<dbReference type="RefSeq" id="WP_156196588.1">
    <property type="nucleotide sequence ID" value="NZ_QTZN02000039.1"/>
</dbReference>
<proteinExistence type="predicted"/>
<reference evidence="2 3" key="1">
    <citation type="submission" date="2019-11" db="EMBL/GenBank/DDBJ databases">
        <title>Draft genome sequence of Labilibaculum sp. strain SYP isolated from Black Sea.</title>
        <authorList>
            <person name="Yadav S."/>
            <person name="Villanueva L."/>
        </authorList>
    </citation>
    <scope>NUCLEOTIDE SEQUENCE [LARGE SCALE GENOMIC DNA]</scope>
    <source>
        <strain evidence="2 3">44</strain>
    </source>
</reference>
<evidence type="ECO:0000313" key="1">
    <source>
        <dbReference type="EMBL" id="MUP39098.1"/>
    </source>
</evidence>
<dbReference type="Proteomes" id="UP000462449">
    <property type="component" value="Unassembled WGS sequence"/>
</dbReference>
<dbReference type="Proteomes" id="UP000285951">
    <property type="component" value="Unassembled WGS sequence"/>
</dbReference>
<sequence>MSTSRKDFIKKLCVSGTCLCGFSSIMLTAKGNDNTNTETTSQNEGNQLIQEWISNVLSNLDIEIDKELIRGVLKKSSIVHYNNLKMDEMLSNYIGDLDKFINFIEDKWNWKIDYNKTTKTLIADENKNHCVCPISNYEKGINSSAMCFCSEGFAEKMFSTVAGIPASAEVISSIRRGDDSCKYKIKFQD</sequence>
<dbReference type="EMBL" id="QTZN02000039">
    <property type="protein sequence ID" value="MVB08303.1"/>
    <property type="molecule type" value="Genomic_DNA"/>
</dbReference>
<evidence type="ECO:0000313" key="2">
    <source>
        <dbReference type="EMBL" id="MVB08303.1"/>
    </source>
</evidence>
<evidence type="ECO:0000313" key="4">
    <source>
        <dbReference type="Proteomes" id="UP000462449"/>
    </source>
</evidence>
<protein>
    <recommendedName>
        <fullName evidence="5">Transcriptional regulator</fullName>
    </recommendedName>
</protein>
<comment type="caution">
    <text evidence="1">The sequence shown here is derived from an EMBL/GenBank/DDBJ whole genome shotgun (WGS) entry which is preliminary data.</text>
</comment>
<reference evidence="1 4" key="2">
    <citation type="submission" date="2019-12" db="EMBL/GenBank/DDBJ databases">
        <title>Draft genome sequence of Labilibaculum sp. strain 44 isolated from deep waters of Black Sea.</title>
        <authorList>
            <person name="Yadav S."/>
            <person name="Villanueva L."/>
        </authorList>
    </citation>
    <scope>NUCLEOTIDE SEQUENCE [LARGE SCALE GENOMIC DNA]</scope>
    <source>
        <strain evidence="1 4">44</strain>
    </source>
</reference>
<organism evidence="1 4">
    <name type="scientific">Labilibaculum euxinus</name>
    <dbReference type="NCBI Taxonomy" id="2686357"/>
    <lineage>
        <taxon>Bacteria</taxon>
        <taxon>Pseudomonadati</taxon>
        <taxon>Bacteroidota</taxon>
        <taxon>Bacteroidia</taxon>
        <taxon>Marinilabiliales</taxon>
        <taxon>Marinifilaceae</taxon>
        <taxon>Labilibaculum</taxon>
    </lineage>
</organism>
<name>A0A7M4D8W9_9BACT</name>
<gene>
    <name evidence="2" type="ORF">DWB62_014865</name>
    <name evidence="1" type="ORF">GNY23_14865</name>
</gene>
<accession>A0A7M4D8W9</accession>
<evidence type="ECO:0008006" key="5">
    <source>
        <dbReference type="Google" id="ProtNLM"/>
    </source>
</evidence>
<keyword evidence="3" id="KW-1185">Reference proteome</keyword>